<feature type="domain" description="HMA" evidence="1">
    <location>
        <begin position="1"/>
        <end position="64"/>
    </location>
</feature>
<evidence type="ECO:0000313" key="2">
    <source>
        <dbReference type="EMBL" id="QKD81584.1"/>
    </source>
</evidence>
<dbReference type="Proteomes" id="UP000505210">
    <property type="component" value="Chromosome"/>
</dbReference>
<dbReference type="CDD" id="cd00371">
    <property type="entry name" value="HMA"/>
    <property type="match status" value="1"/>
</dbReference>
<sequence length="64" mass="6773">MTYEFTVPDMACSACSDTITKAIQTIDAAATVQTDVKTKQVSVDTQAAEADLRRAIAEAGYTIA</sequence>
<proteinExistence type="predicted"/>
<name>A0A6M8B414_9CYAN</name>
<accession>A0A6M8B414</accession>
<dbReference type="PROSITE" id="PS50846">
    <property type="entry name" value="HMA_2"/>
    <property type="match status" value="1"/>
</dbReference>
<dbReference type="KEGG" id="theu:HPC62_04735"/>
<dbReference type="EMBL" id="CP053661">
    <property type="protein sequence ID" value="QKD81584.1"/>
    <property type="molecule type" value="Genomic_DNA"/>
</dbReference>
<dbReference type="AlphaFoldDB" id="A0A6M8B414"/>
<dbReference type="Gene3D" id="3.30.70.100">
    <property type="match status" value="1"/>
</dbReference>
<keyword evidence="3" id="KW-1185">Reference proteome</keyword>
<reference evidence="2 3" key="1">
    <citation type="submission" date="2020-05" db="EMBL/GenBank/DDBJ databases">
        <title>Complete genome sequence of of a novel Thermoleptolyngbya strain isolated from hot springs of Ganzi, Sichuan China.</title>
        <authorList>
            <person name="Tang J."/>
            <person name="Daroch M."/>
            <person name="Li L."/>
            <person name="Waleron K."/>
            <person name="Waleron M."/>
            <person name="Waleron M."/>
        </authorList>
    </citation>
    <scope>NUCLEOTIDE SEQUENCE [LARGE SCALE GENOMIC DNA]</scope>
    <source>
        <strain evidence="2 3">PKUAC-SCTA183</strain>
    </source>
</reference>
<protein>
    <submittedName>
        <fullName evidence="2">Heavy-metal-associated domain-containing protein</fullName>
    </submittedName>
</protein>
<organism evidence="2 3">
    <name type="scientific">Thermoleptolyngbya sichuanensis A183</name>
    <dbReference type="NCBI Taxonomy" id="2737172"/>
    <lineage>
        <taxon>Bacteria</taxon>
        <taxon>Bacillati</taxon>
        <taxon>Cyanobacteriota</taxon>
        <taxon>Cyanophyceae</taxon>
        <taxon>Oculatellales</taxon>
        <taxon>Oculatellaceae</taxon>
        <taxon>Thermoleptolyngbya</taxon>
        <taxon>Thermoleptolyngbya sichuanensis</taxon>
    </lineage>
</organism>
<dbReference type="RefSeq" id="WP_172353980.1">
    <property type="nucleotide sequence ID" value="NZ_CP053661.1"/>
</dbReference>
<evidence type="ECO:0000259" key="1">
    <source>
        <dbReference type="PROSITE" id="PS50846"/>
    </source>
</evidence>
<dbReference type="Pfam" id="PF00403">
    <property type="entry name" value="HMA"/>
    <property type="match status" value="1"/>
</dbReference>
<dbReference type="InterPro" id="IPR006121">
    <property type="entry name" value="HMA_dom"/>
</dbReference>
<evidence type="ECO:0000313" key="3">
    <source>
        <dbReference type="Proteomes" id="UP000505210"/>
    </source>
</evidence>
<gene>
    <name evidence="2" type="ORF">HPC62_04735</name>
</gene>
<dbReference type="GO" id="GO:0046872">
    <property type="term" value="F:metal ion binding"/>
    <property type="evidence" value="ECO:0007669"/>
    <property type="project" value="InterPro"/>
</dbReference>
<dbReference type="SUPFAM" id="SSF55008">
    <property type="entry name" value="HMA, heavy metal-associated domain"/>
    <property type="match status" value="1"/>
</dbReference>
<dbReference type="InterPro" id="IPR036163">
    <property type="entry name" value="HMA_dom_sf"/>
</dbReference>